<name>A0A0L0NG54_TOLOC</name>
<evidence type="ECO:0000313" key="2">
    <source>
        <dbReference type="Proteomes" id="UP000036947"/>
    </source>
</evidence>
<dbReference type="EMBL" id="LFRF01000005">
    <property type="protein sequence ID" value="KND92740.1"/>
    <property type="molecule type" value="Genomic_DNA"/>
</dbReference>
<proteinExistence type="predicted"/>
<protein>
    <submittedName>
        <fullName evidence="1">Uncharacterized protein</fullName>
    </submittedName>
</protein>
<accession>A0A0L0NG54</accession>
<organism evidence="1 2">
    <name type="scientific">Tolypocladium ophioglossoides (strain CBS 100239)</name>
    <name type="common">Snaketongue truffleclub</name>
    <name type="synonym">Elaphocordyceps ophioglossoides</name>
    <dbReference type="NCBI Taxonomy" id="1163406"/>
    <lineage>
        <taxon>Eukaryota</taxon>
        <taxon>Fungi</taxon>
        <taxon>Dikarya</taxon>
        <taxon>Ascomycota</taxon>
        <taxon>Pezizomycotina</taxon>
        <taxon>Sordariomycetes</taxon>
        <taxon>Hypocreomycetidae</taxon>
        <taxon>Hypocreales</taxon>
        <taxon>Ophiocordycipitaceae</taxon>
        <taxon>Tolypocladium</taxon>
    </lineage>
</organism>
<evidence type="ECO:0000313" key="1">
    <source>
        <dbReference type="EMBL" id="KND92740.1"/>
    </source>
</evidence>
<comment type="caution">
    <text evidence="1">The sequence shown here is derived from an EMBL/GenBank/DDBJ whole genome shotgun (WGS) entry which is preliminary data.</text>
</comment>
<keyword evidence="2" id="KW-1185">Reference proteome</keyword>
<gene>
    <name evidence="1" type="ORF">TOPH_02880</name>
</gene>
<sequence length="181" mass="20325">MVDLLLNRALSHKTVDLDGFVLSQPPRALAGLQVRRWIPVRIKDDDAVCAREVCAQPSRSRRHKKNMDVRVGVESVNHRLSLVDWRLAIHTHVRDAALPDALLDDVQHQLALREEQRFVAIGNHDLLQQVLGQLQLGRESRIPKVVARLVWKTLVQEVGVVANLAQNIDAVQGLASPVQYS</sequence>
<dbReference type="AlphaFoldDB" id="A0A0L0NG54"/>
<reference evidence="1 2" key="1">
    <citation type="journal article" date="2015" name="BMC Genomics">
        <title>The genome of the truffle-parasite Tolypocladium ophioglossoides and the evolution of antifungal peptaibiotics.</title>
        <authorList>
            <person name="Quandt C.A."/>
            <person name="Bushley K.E."/>
            <person name="Spatafora J.W."/>
        </authorList>
    </citation>
    <scope>NUCLEOTIDE SEQUENCE [LARGE SCALE GENOMIC DNA]</scope>
    <source>
        <strain evidence="1 2">CBS 100239</strain>
    </source>
</reference>
<dbReference type="Proteomes" id="UP000036947">
    <property type="component" value="Unassembled WGS sequence"/>
</dbReference>